<organism evidence="1">
    <name type="scientific">Arundo donax</name>
    <name type="common">Giant reed</name>
    <name type="synonym">Donax arundinaceus</name>
    <dbReference type="NCBI Taxonomy" id="35708"/>
    <lineage>
        <taxon>Eukaryota</taxon>
        <taxon>Viridiplantae</taxon>
        <taxon>Streptophyta</taxon>
        <taxon>Embryophyta</taxon>
        <taxon>Tracheophyta</taxon>
        <taxon>Spermatophyta</taxon>
        <taxon>Magnoliopsida</taxon>
        <taxon>Liliopsida</taxon>
        <taxon>Poales</taxon>
        <taxon>Poaceae</taxon>
        <taxon>PACMAD clade</taxon>
        <taxon>Arundinoideae</taxon>
        <taxon>Arundineae</taxon>
        <taxon>Arundo</taxon>
    </lineage>
</organism>
<accession>A0A0A9G3M7</accession>
<reference evidence="1" key="1">
    <citation type="submission" date="2014-09" db="EMBL/GenBank/DDBJ databases">
        <authorList>
            <person name="Magalhaes I.L.F."/>
            <person name="Oliveira U."/>
            <person name="Santos F.R."/>
            <person name="Vidigal T.H.D.A."/>
            <person name="Brescovit A.D."/>
            <person name="Santos A.J."/>
        </authorList>
    </citation>
    <scope>NUCLEOTIDE SEQUENCE</scope>
    <source>
        <tissue evidence="1">Shoot tissue taken approximately 20 cm above the soil surface</tissue>
    </source>
</reference>
<sequence length="63" mass="7405">MWRRLRRGRPSPAPCCPRRDPWRRRWRGWAVGLRGGGTSSLTGLSRPWRRLSREGMRSWGSSV</sequence>
<dbReference type="AlphaFoldDB" id="A0A0A9G3M7"/>
<dbReference type="EMBL" id="GBRH01182633">
    <property type="protein sequence ID" value="JAE15263.1"/>
    <property type="molecule type" value="Transcribed_RNA"/>
</dbReference>
<proteinExistence type="predicted"/>
<protein>
    <submittedName>
        <fullName evidence="1">Uncharacterized protein</fullName>
    </submittedName>
</protein>
<reference evidence="1" key="2">
    <citation type="journal article" date="2015" name="Data Brief">
        <title>Shoot transcriptome of the giant reed, Arundo donax.</title>
        <authorList>
            <person name="Barrero R.A."/>
            <person name="Guerrero F.D."/>
            <person name="Moolhuijzen P."/>
            <person name="Goolsby J.A."/>
            <person name="Tidwell J."/>
            <person name="Bellgard S.E."/>
            <person name="Bellgard M.I."/>
        </authorList>
    </citation>
    <scope>NUCLEOTIDE SEQUENCE</scope>
    <source>
        <tissue evidence="1">Shoot tissue taken approximately 20 cm above the soil surface</tissue>
    </source>
</reference>
<name>A0A0A9G3M7_ARUDO</name>
<evidence type="ECO:0000313" key="1">
    <source>
        <dbReference type="EMBL" id="JAE15263.1"/>
    </source>
</evidence>